<sequence length="62" mass="7430">FIQEQIMQYANSKRIKRLILQKGDKVYLLRKNIKTIKLSNKLNYSFRFGSMLNILLLMLLLL</sequence>
<name>A0A9P5CJM8_CRYP1</name>
<protein>
    <submittedName>
        <fullName evidence="2">Uncharacterized protein</fullName>
    </submittedName>
</protein>
<proteinExistence type="predicted"/>
<feature type="transmembrane region" description="Helical" evidence="1">
    <location>
        <begin position="44"/>
        <end position="61"/>
    </location>
</feature>
<dbReference type="Proteomes" id="UP000803844">
    <property type="component" value="Unassembled WGS sequence"/>
</dbReference>
<dbReference type="OrthoDB" id="5101518at2759"/>
<dbReference type="GeneID" id="63835114"/>
<feature type="non-terminal residue" evidence="2">
    <location>
        <position position="1"/>
    </location>
</feature>
<dbReference type="EMBL" id="MU032353">
    <property type="protein sequence ID" value="KAF3760292.1"/>
    <property type="molecule type" value="Genomic_DNA"/>
</dbReference>
<dbReference type="RefSeq" id="XP_040771271.1">
    <property type="nucleotide sequence ID" value="XM_040917985.1"/>
</dbReference>
<keyword evidence="1" id="KW-1133">Transmembrane helix</keyword>
<evidence type="ECO:0000313" key="3">
    <source>
        <dbReference type="Proteomes" id="UP000803844"/>
    </source>
</evidence>
<gene>
    <name evidence="2" type="ORF">M406DRAFT_269091</name>
</gene>
<dbReference type="AlphaFoldDB" id="A0A9P5CJM8"/>
<comment type="caution">
    <text evidence="2">The sequence shown here is derived from an EMBL/GenBank/DDBJ whole genome shotgun (WGS) entry which is preliminary data.</text>
</comment>
<keyword evidence="1" id="KW-0472">Membrane</keyword>
<evidence type="ECO:0000313" key="2">
    <source>
        <dbReference type="EMBL" id="KAF3760292.1"/>
    </source>
</evidence>
<organism evidence="2 3">
    <name type="scientific">Cryphonectria parasitica (strain ATCC 38755 / EP155)</name>
    <dbReference type="NCBI Taxonomy" id="660469"/>
    <lineage>
        <taxon>Eukaryota</taxon>
        <taxon>Fungi</taxon>
        <taxon>Dikarya</taxon>
        <taxon>Ascomycota</taxon>
        <taxon>Pezizomycotina</taxon>
        <taxon>Sordariomycetes</taxon>
        <taxon>Sordariomycetidae</taxon>
        <taxon>Diaporthales</taxon>
        <taxon>Cryphonectriaceae</taxon>
        <taxon>Cryphonectria-Endothia species complex</taxon>
        <taxon>Cryphonectria</taxon>
    </lineage>
</organism>
<keyword evidence="1" id="KW-0812">Transmembrane</keyword>
<evidence type="ECO:0000256" key="1">
    <source>
        <dbReference type="SAM" id="Phobius"/>
    </source>
</evidence>
<accession>A0A9P5CJM8</accession>
<keyword evidence="3" id="KW-1185">Reference proteome</keyword>
<reference evidence="2" key="1">
    <citation type="journal article" date="2020" name="Phytopathology">
        <title>Genome sequence of the chestnut blight fungus Cryphonectria parasitica EP155: A fundamental resource for an archetypical invasive plant pathogen.</title>
        <authorList>
            <person name="Crouch J.A."/>
            <person name="Dawe A."/>
            <person name="Aerts A."/>
            <person name="Barry K."/>
            <person name="Churchill A.C.L."/>
            <person name="Grimwood J."/>
            <person name="Hillman B."/>
            <person name="Milgroom M.G."/>
            <person name="Pangilinan J."/>
            <person name="Smith M."/>
            <person name="Salamov A."/>
            <person name="Schmutz J."/>
            <person name="Yadav J."/>
            <person name="Grigoriev I.V."/>
            <person name="Nuss D."/>
        </authorList>
    </citation>
    <scope>NUCLEOTIDE SEQUENCE</scope>
    <source>
        <strain evidence="2">EP155</strain>
    </source>
</reference>